<sequence>MKRSNYLKLNRRSGIISGRLFALGFTLLEMLLVVFLVGLASALVGPSIFKLIQGNDLREVQDQLEYRLSRLHNQAILQNRSQIATLDLEQKQWHDDLGDWQLPDNWKFDVEGLLNPAIQMEFFPDGSARPVSFELSDEAGRHTRVTVKALTGQIKVELVDAPNNER</sequence>
<dbReference type="RefSeq" id="WP_284099160.1">
    <property type="nucleotide sequence ID" value="NZ_JARRAF010000002.1"/>
</dbReference>
<protein>
    <submittedName>
        <fullName evidence="2">Prepilin-type N-terminal cleavage/methylation domain-containing protein</fullName>
    </submittedName>
</protein>
<evidence type="ECO:0000313" key="3">
    <source>
        <dbReference type="Proteomes" id="UP001172778"/>
    </source>
</evidence>
<gene>
    <name evidence="2" type="ORF">PZA18_02280</name>
</gene>
<name>A0ABT7DUV7_9NEIS</name>
<evidence type="ECO:0000256" key="1">
    <source>
        <dbReference type="SAM" id="Phobius"/>
    </source>
</evidence>
<comment type="caution">
    <text evidence="2">The sequence shown here is derived from an EMBL/GenBank/DDBJ whole genome shotgun (WGS) entry which is preliminary data.</text>
</comment>
<accession>A0ABT7DUV7</accession>
<keyword evidence="1" id="KW-0812">Transmembrane</keyword>
<dbReference type="InterPro" id="IPR045584">
    <property type="entry name" value="Pilin-like"/>
</dbReference>
<feature type="transmembrane region" description="Helical" evidence="1">
    <location>
        <begin position="20"/>
        <end position="44"/>
    </location>
</feature>
<keyword evidence="1" id="KW-0472">Membrane</keyword>
<dbReference type="NCBIfam" id="TIGR02532">
    <property type="entry name" value="IV_pilin_GFxxxE"/>
    <property type="match status" value="1"/>
</dbReference>
<organism evidence="2 3">
    <name type="scientific">Parachitinimonas caeni</name>
    <dbReference type="NCBI Taxonomy" id="3031301"/>
    <lineage>
        <taxon>Bacteria</taxon>
        <taxon>Pseudomonadati</taxon>
        <taxon>Pseudomonadota</taxon>
        <taxon>Betaproteobacteria</taxon>
        <taxon>Neisseriales</taxon>
        <taxon>Chitinibacteraceae</taxon>
        <taxon>Parachitinimonas</taxon>
    </lineage>
</organism>
<dbReference type="InterPro" id="IPR012902">
    <property type="entry name" value="N_methyl_site"/>
</dbReference>
<keyword evidence="1" id="KW-1133">Transmembrane helix</keyword>
<proteinExistence type="predicted"/>
<reference evidence="2" key="1">
    <citation type="submission" date="2023-03" db="EMBL/GenBank/DDBJ databases">
        <title>Chitinimonas shenzhenensis gen. nov., sp. nov., a novel member of family Burkholderiaceae isolated from activated sludge collected in Shen Zhen, China.</title>
        <authorList>
            <person name="Wang X."/>
        </authorList>
    </citation>
    <scope>NUCLEOTIDE SEQUENCE</scope>
    <source>
        <strain evidence="2">DQS-5</strain>
    </source>
</reference>
<evidence type="ECO:0000313" key="2">
    <source>
        <dbReference type="EMBL" id="MDK2122873.1"/>
    </source>
</evidence>
<keyword evidence="3" id="KW-1185">Reference proteome</keyword>
<dbReference type="EMBL" id="JARRAF010000002">
    <property type="protein sequence ID" value="MDK2122873.1"/>
    <property type="molecule type" value="Genomic_DNA"/>
</dbReference>
<dbReference type="SUPFAM" id="SSF54523">
    <property type="entry name" value="Pili subunits"/>
    <property type="match status" value="1"/>
</dbReference>
<dbReference type="Proteomes" id="UP001172778">
    <property type="component" value="Unassembled WGS sequence"/>
</dbReference>